<evidence type="ECO:0000256" key="4">
    <source>
        <dbReference type="RuleBase" id="RU003818"/>
    </source>
</evidence>
<feature type="domain" description="Platelet-derived growth factor (PDGF) family profile" evidence="6">
    <location>
        <begin position="137"/>
        <end position="241"/>
    </location>
</feature>
<dbReference type="SMART" id="SM00141">
    <property type="entry name" value="PDGF"/>
    <property type="match status" value="1"/>
</dbReference>
<dbReference type="GO" id="GO:0005615">
    <property type="term" value="C:extracellular space"/>
    <property type="evidence" value="ECO:0007669"/>
    <property type="project" value="TreeGrafter"/>
</dbReference>
<evidence type="ECO:0000313" key="8">
    <source>
        <dbReference type="Proteomes" id="UP001154078"/>
    </source>
</evidence>
<evidence type="ECO:0000256" key="3">
    <source>
        <dbReference type="ARBA" id="ARBA00023246"/>
    </source>
</evidence>
<dbReference type="PROSITE" id="PS50278">
    <property type="entry name" value="PDGF_2"/>
    <property type="match status" value="1"/>
</dbReference>
<dbReference type="Pfam" id="PF00341">
    <property type="entry name" value="PDGF"/>
    <property type="match status" value="1"/>
</dbReference>
<dbReference type="InterPro" id="IPR000072">
    <property type="entry name" value="PDGF/VEGF_dom"/>
</dbReference>
<dbReference type="GO" id="GO:0008284">
    <property type="term" value="P:positive regulation of cell population proliferation"/>
    <property type="evidence" value="ECO:0007669"/>
    <property type="project" value="TreeGrafter"/>
</dbReference>
<evidence type="ECO:0000256" key="1">
    <source>
        <dbReference type="ARBA" id="ARBA00006686"/>
    </source>
</evidence>
<dbReference type="Gene3D" id="2.10.90.10">
    <property type="entry name" value="Cystine-knot cytokines"/>
    <property type="match status" value="1"/>
</dbReference>
<evidence type="ECO:0000256" key="5">
    <source>
        <dbReference type="SAM" id="SignalP"/>
    </source>
</evidence>
<dbReference type="GO" id="GO:0008083">
    <property type="term" value="F:growth factor activity"/>
    <property type="evidence" value="ECO:0007669"/>
    <property type="project" value="UniProtKB-KW"/>
</dbReference>
<protein>
    <recommendedName>
        <fullName evidence="6">Platelet-derived growth factor (PDGF) family profile domain-containing protein</fullName>
    </recommendedName>
</protein>
<dbReference type="InterPro" id="IPR029034">
    <property type="entry name" value="Cystine-knot_cytokine"/>
</dbReference>
<keyword evidence="8" id="KW-1185">Reference proteome</keyword>
<dbReference type="GO" id="GO:0051781">
    <property type="term" value="P:positive regulation of cell division"/>
    <property type="evidence" value="ECO:0007669"/>
    <property type="project" value="UniProtKB-KW"/>
</dbReference>
<dbReference type="OrthoDB" id="8878063at2759"/>
<accession>A0A9P0BC90</accession>
<evidence type="ECO:0000256" key="2">
    <source>
        <dbReference type="ARBA" id="ARBA00023030"/>
    </source>
</evidence>
<dbReference type="GO" id="GO:0016020">
    <property type="term" value="C:membrane"/>
    <property type="evidence" value="ECO:0007669"/>
    <property type="project" value="InterPro"/>
</dbReference>
<evidence type="ECO:0000259" key="6">
    <source>
        <dbReference type="PROSITE" id="PS50278"/>
    </source>
</evidence>
<organism evidence="7 8">
    <name type="scientific">Brassicogethes aeneus</name>
    <name type="common">Rape pollen beetle</name>
    <name type="synonym">Meligethes aeneus</name>
    <dbReference type="NCBI Taxonomy" id="1431903"/>
    <lineage>
        <taxon>Eukaryota</taxon>
        <taxon>Metazoa</taxon>
        <taxon>Ecdysozoa</taxon>
        <taxon>Arthropoda</taxon>
        <taxon>Hexapoda</taxon>
        <taxon>Insecta</taxon>
        <taxon>Pterygota</taxon>
        <taxon>Neoptera</taxon>
        <taxon>Endopterygota</taxon>
        <taxon>Coleoptera</taxon>
        <taxon>Polyphaga</taxon>
        <taxon>Cucujiformia</taxon>
        <taxon>Nitidulidae</taxon>
        <taxon>Meligethinae</taxon>
        <taxon>Brassicogethes</taxon>
    </lineage>
</organism>
<dbReference type="PANTHER" id="PTHR11633:SF1">
    <property type="entry name" value="LD28763P"/>
    <property type="match status" value="1"/>
</dbReference>
<keyword evidence="2 4" id="KW-0339">Growth factor</keyword>
<reference evidence="7" key="1">
    <citation type="submission" date="2021-12" db="EMBL/GenBank/DDBJ databases">
        <authorList>
            <person name="King R."/>
        </authorList>
    </citation>
    <scope>NUCLEOTIDE SEQUENCE</scope>
</reference>
<sequence>MSYVLYFYVFLVVFNLATGYSSSRRGYDSKIKYPDDDYRPIGVDIPPHYQQYNHPVVVHDDSEYSTYSDKYSSEMSQEENEIPLDYIKHLTSFNVSDLLLNFVENEEQSMDKPTFAYATKEIIPMFADRFGGIDEKEEIDANERSAFVVAKKAGCIPEMKAVEIVRNYGDIFYIPQCTRVERCGGCCDHKLLSCQPIETEIITMQVIKTQYNPNTRKLKKVGKELIQVEKHNKCKCDCKTKKSDCNIYQEYHANECRCVCKNIDEEQKCYKNNETKLWDPDVCACTCKDRLNCEEGFKFDQNDCRCVPVTTRRYTINYDSDEE</sequence>
<feature type="signal peptide" evidence="5">
    <location>
        <begin position="1"/>
        <end position="19"/>
    </location>
</feature>
<dbReference type="EMBL" id="OV121138">
    <property type="protein sequence ID" value="CAH0560390.1"/>
    <property type="molecule type" value="Genomic_DNA"/>
</dbReference>
<keyword evidence="3" id="KW-0497">Mitogen</keyword>
<dbReference type="GO" id="GO:0070851">
    <property type="term" value="F:growth factor receptor binding"/>
    <property type="evidence" value="ECO:0007669"/>
    <property type="project" value="TreeGrafter"/>
</dbReference>
<name>A0A9P0BC90_BRAAE</name>
<feature type="chain" id="PRO_5040450379" description="Platelet-derived growth factor (PDGF) family profile domain-containing protein" evidence="5">
    <location>
        <begin position="20"/>
        <end position="323"/>
    </location>
</feature>
<dbReference type="Proteomes" id="UP001154078">
    <property type="component" value="Chromosome 7"/>
</dbReference>
<dbReference type="AlphaFoldDB" id="A0A9P0BC90"/>
<keyword evidence="5" id="KW-0732">Signal</keyword>
<dbReference type="SUPFAM" id="SSF57501">
    <property type="entry name" value="Cystine-knot cytokines"/>
    <property type="match status" value="1"/>
</dbReference>
<evidence type="ECO:0000313" key="7">
    <source>
        <dbReference type="EMBL" id="CAH0560390.1"/>
    </source>
</evidence>
<gene>
    <name evidence="7" type="ORF">MELIAE_LOCUS10147</name>
</gene>
<proteinExistence type="inferred from homology"/>
<dbReference type="PANTHER" id="PTHR11633">
    <property type="entry name" value="PLATELET-DERIVED GROWTH FACTOR"/>
    <property type="match status" value="1"/>
</dbReference>
<comment type="similarity">
    <text evidence="1 4">Belongs to the PDGF/VEGF growth factor family.</text>
</comment>